<organism evidence="2">
    <name type="scientific">marine sediment metagenome</name>
    <dbReference type="NCBI Taxonomy" id="412755"/>
    <lineage>
        <taxon>unclassified sequences</taxon>
        <taxon>metagenomes</taxon>
        <taxon>ecological metagenomes</taxon>
    </lineage>
</organism>
<name>X0YHJ0_9ZZZZ</name>
<gene>
    <name evidence="2" type="ORF">S01H4_09311</name>
</gene>
<protein>
    <recommendedName>
        <fullName evidence="1">GmrSD restriction endonucleases N-terminal domain-containing protein</fullName>
    </recommendedName>
</protein>
<evidence type="ECO:0000259" key="1">
    <source>
        <dbReference type="Pfam" id="PF03235"/>
    </source>
</evidence>
<dbReference type="Pfam" id="PF03235">
    <property type="entry name" value="GmrSD_N"/>
    <property type="match status" value="1"/>
</dbReference>
<dbReference type="InterPro" id="IPR004919">
    <property type="entry name" value="GmrSD_N"/>
</dbReference>
<sequence length="172" mass="20578">MADTRKVQELLRSIDLKEYILPEFQRGYVWSQRQVKEYLNSLYRDYPTGSFLIWKTPQSQKIRGDEANSENKYYKLILDGQQRLTSLFALFKGYPPPFYEGEKLFFNIYFNLDTEEFVYYMEKKMKGNIEWIPVTEFLKYEDAGNFIASAPEESKSYYIENLTKLNKLNKIS</sequence>
<accession>X0YHJ0</accession>
<proteinExistence type="predicted"/>
<feature type="domain" description="GmrSD restriction endonucleases N-terminal" evidence="1">
    <location>
        <begin position="8"/>
        <end position="167"/>
    </location>
</feature>
<dbReference type="EMBL" id="BART01003338">
    <property type="protein sequence ID" value="GAG55464.1"/>
    <property type="molecule type" value="Genomic_DNA"/>
</dbReference>
<dbReference type="PANTHER" id="PTHR37292">
    <property type="entry name" value="VNG6097C"/>
    <property type="match status" value="1"/>
</dbReference>
<dbReference type="AlphaFoldDB" id="X0YHJ0"/>
<reference evidence="2" key="1">
    <citation type="journal article" date="2014" name="Front. Microbiol.">
        <title>High frequency of phylogenetically diverse reductive dehalogenase-homologous genes in deep subseafloor sedimentary metagenomes.</title>
        <authorList>
            <person name="Kawai M."/>
            <person name="Futagami T."/>
            <person name="Toyoda A."/>
            <person name="Takaki Y."/>
            <person name="Nishi S."/>
            <person name="Hori S."/>
            <person name="Arai W."/>
            <person name="Tsubouchi T."/>
            <person name="Morono Y."/>
            <person name="Uchiyama I."/>
            <person name="Ito T."/>
            <person name="Fujiyama A."/>
            <person name="Inagaki F."/>
            <person name="Takami H."/>
        </authorList>
    </citation>
    <scope>NUCLEOTIDE SEQUENCE</scope>
    <source>
        <strain evidence="2">Expedition CK06-06</strain>
    </source>
</reference>
<comment type="caution">
    <text evidence="2">The sequence shown here is derived from an EMBL/GenBank/DDBJ whole genome shotgun (WGS) entry which is preliminary data.</text>
</comment>
<evidence type="ECO:0000313" key="2">
    <source>
        <dbReference type="EMBL" id="GAG55464.1"/>
    </source>
</evidence>
<dbReference type="PANTHER" id="PTHR37292:SF2">
    <property type="entry name" value="DUF262 DOMAIN-CONTAINING PROTEIN"/>
    <property type="match status" value="1"/>
</dbReference>